<gene>
    <name evidence="3" type="ORF">H8699_09090</name>
</gene>
<comment type="caution">
    <text evidence="3">The sequence shown here is derived from an EMBL/GenBank/DDBJ whole genome shotgun (WGS) entry which is preliminary data.</text>
</comment>
<dbReference type="AlphaFoldDB" id="A0A926HMI5"/>
<protein>
    <submittedName>
        <fullName evidence="3">Barstar family protein</fullName>
    </submittedName>
</protein>
<dbReference type="RefSeq" id="WP_249285399.1">
    <property type="nucleotide sequence ID" value="NZ_JACRSO010000003.1"/>
</dbReference>
<feature type="domain" description="Barstar (barnase inhibitor)" evidence="2">
    <location>
        <begin position="2"/>
        <end position="89"/>
    </location>
</feature>
<reference evidence="3" key="1">
    <citation type="submission" date="2020-08" db="EMBL/GenBank/DDBJ databases">
        <title>Genome public.</title>
        <authorList>
            <person name="Liu C."/>
            <person name="Sun Q."/>
        </authorList>
    </citation>
    <scope>NUCLEOTIDE SEQUENCE</scope>
    <source>
        <strain evidence="3">NSJ-44</strain>
    </source>
</reference>
<dbReference type="Gene3D" id="3.30.370.10">
    <property type="entry name" value="Barstar-like"/>
    <property type="match status" value="1"/>
</dbReference>
<dbReference type="Pfam" id="PF01337">
    <property type="entry name" value="Barstar"/>
    <property type="match status" value="1"/>
</dbReference>
<organism evidence="3 4">
    <name type="scientific">Luoshenia tenuis</name>
    <dbReference type="NCBI Taxonomy" id="2763654"/>
    <lineage>
        <taxon>Bacteria</taxon>
        <taxon>Bacillati</taxon>
        <taxon>Bacillota</taxon>
        <taxon>Clostridia</taxon>
        <taxon>Christensenellales</taxon>
        <taxon>Christensenellaceae</taxon>
        <taxon>Luoshenia</taxon>
    </lineage>
</organism>
<dbReference type="InterPro" id="IPR035905">
    <property type="entry name" value="Barstar-like_sf"/>
</dbReference>
<dbReference type="SUPFAM" id="SSF52038">
    <property type="entry name" value="Barstar-related"/>
    <property type="match status" value="1"/>
</dbReference>
<evidence type="ECO:0000259" key="2">
    <source>
        <dbReference type="Pfam" id="PF01337"/>
    </source>
</evidence>
<keyword evidence="4" id="KW-1185">Reference proteome</keyword>
<sequence>MKRYEIDLGAVKTYWDFYKALQKGLELPAWCGMNMDAIWDMLTGYCEYPAQIMVTGGEGLPRDLQDEYERLLNVLNDLRREYPQDRFEVLILKA</sequence>
<evidence type="ECO:0000256" key="1">
    <source>
        <dbReference type="ARBA" id="ARBA00006845"/>
    </source>
</evidence>
<dbReference type="EMBL" id="JACRSO010000003">
    <property type="protein sequence ID" value="MBC8529579.1"/>
    <property type="molecule type" value="Genomic_DNA"/>
</dbReference>
<proteinExistence type="inferred from homology"/>
<dbReference type="InterPro" id="IPR000468">
    <property type="entry name" value="Barstar"/>
</dbReference>
<accession>A0A926HMI5</accession>
<comment type="similarity">
    <text evidence="1">Belongs to the barstar family.</text>
</comment>
<name>A0A926HMI5_9FIRM</name>
<evidence type="ECO:0000313" key="4">
    <source>
        <dbReference type="Proteomes" id="UP000654279"/>
    </source>
</evidence>
<evidence type="ECO:0000313" key="3">
    <source>
        <dbReference type="EMBL" id="MBC8529579.1"/>
    </source>
</evidence>
<dbReference type="Proteomes" id="UP000654279">
    <property type="component" value="Unassembled WGS sequence"/>
</dbReference>